<dbReference type="Proteomes" id="UP001472677">
    <property type="component" value="Unassembled WGS sequence"/>
</dbReference>
<comment type="caution">
    <text evidence="1">The sequence shown here is derived from an EMBL/GenBank/DDBJ whole genome shotgun (WGS) entry which is preliminary data.</text>
</comment>
<proteinExistence type="predicted"/>
<dbReference type="EMBL" id="JBBPBM010000003">
    <property type="protein sequence ID" value="KAK8592928.1"/>
    <property type="molecule type" value="Genomic_DNA"/>
</dbReference>
<organism evidence="1 2">
    <name type="scientific">Hibiscus sabdariffa</name>
    <name type="common">roselle</name>
    <dbReference type="NCBI Taxonomy" id="183260"/>
    <lineage>
        <taxon>Eukaryota</taxon>
        <taxon>Viridiplantae</taxon>
        <taxon>Streptophyta</taxon>
        <taxon>Embryophyta</taxon>
        <taxon>Tracheophyta</taxon>
        <taxon>Spermatophyta</taxon>
        <taxon>Magnoliopsida</taxon>
        <taxon>eudicotyledons</taxon>
        <taxon>Gunneridae</taxon>
        <taxon>Pentapetalae</taxon>
        <taxon>rosids</taxon>
        <taxon>malvids</taxon>
        <taxon>Malvales</taxon>
        <taxon>Malvaceae</taxon>
        <taxon>Malvoideae</taxon>
        <taxon>Hibiscus</taxon>
    </lineage>
</organism>
<accession>A0ABR2G222</accession>
<name>A0ABR2G222_9ROSI</name>
<gene>
    <name evidence="1" type="ORF">V6N12_045021</name>
</gene>
<reference evidence="1 2" key="1">
    <citation type="journal article" date="2024" name="G3 (Bethesda)">
        <title>Genome assembly of Hibiscus sabdariffa L. provides insights into metabolisms of medicinal natural products.</title>
        <authorList>
            <person name="Kim T."/>
        </authorList>
    </citation>
    <scope>NUCLEOTIDE SEQUENCE [LARGE SCALE GENOMIC DNA]</scope>
    <source>
        <strain evidence="1">TK-2024</strain>
        <tissue evidence="1">Old leaves</tissue>
    </source>
</reference>
<protein>
    <submittedName>
        <fullName evidence="1">Uncharacterized protein</fullName>
    </submittedName>
</protein>
<evidence type="ECO:0000313" key="2">
    <source>
        <dbReference type="Proteomes" id="UP001472677"/>
    </source>
</evidence>
<sequence>MSTTSKFQMNQSGKEHEFDVASCAYRMESYCMLRSRICHCYYIFFILSSRNLDRLDHCSHTVPLRFTFSDKALKANRLNQQYRCPYRSCVSNNSAALLIPSWAS</sequence>
<evidence type="ECO:0000313" key="1">
    <source>
        <dbReference type="EMBL" id="KAK8592928.1"/>
    </source>
</evidence>
<keyword evidence="2" id="KW-1185">Reference proteome</keyword>